<feature type="transmembrane region" description="Helical" evidence="1">
    <location>
        <begin position="43"/>
        <end position="65"/>
    </location>
</feature>
<keyword evidence="1" id="KW-1133">Transmembrane helix</keyword>
<feature type="transmembrane region" description="Helical" evidence="1">
    <location>
        <begin position="71"/>
        <end position="91"/>
    </location>
</feature>
<dbReference type="Proteomes" id="UP001595998">
    <property type="component" value="Unassembled WGS sequence"/>
</dbReference>
<comment type="caution">
    <text evidence="2">The sequence shown here is derived from an EMBL/GenBank/DDBJ whole genome shotgun (WGS) entry which is preliminary data.</text>
</comment>
<feature type="transmembrane region" description="Helical" evidence="1">
    <location>
        <begin position="6"/>
        <end position="23"/>
    </location>
</feature>
<gene>
    <name evidence="2" type="ORF">ACFOZ9_11280</name>
</gene>
<reference evidence="3" key="1">
    <citation type="journal article" date="2019" name="Int. J. Syst. Evol. Microbiol.">
        <title>The Global Catalogue of Microorganisms (GCM) 10K type strain sequencing project: providing services to taxonomists for standard genome sequencing and annotation.</title>
        <authorList>
            <consortium name="The Broad Institute Genomics Platform"/>
            <consortium name="The Broad Institute Genome Sequencing Center for Infectious Disease"/>
            <person name="Wu L."/>
            <person name="Ma J."/>
        </authorList>
    </citation>
    <scope>NUCLEOTIDE SEQUENCE [LARGE SCALE GENOMIC DNA]</scope>
    <source>
        <strain evidence="3">CCUG 56029</strain>
    </source>
</reference>
<proteinExistence type="predicted"/>
<keyword evidence="3" id="KW-1185">Reference proteome</keyword>
<evidence type="ECO:0000256" key="1">
    <source>
        <dbReference type="SAM" id="Phobius"/>
    </source>
</evidence>
<keyword evidence="1" id="KW-0812">Transmembrane</keyword>
<dbReference type="EMBL" id="JBHSEH010000012">
    <property type="protein sequence ID" value="MFC4426793.1"/>
    <property type="molecule type" value="Genomic_DNA"/>
</dbReference>
<name>A0ABV8XSK3_9DEIO</name>
<organism evidence="2 3">
    <name type="scientific">Deinococcus navajonensis</name>
    <dbReference type="NCBI Taxonomy" id="309884"/>
    <lineage>
        <taxon>Bacteria</taxon>
        <taxon>Thermotogati</taxon>
        <taxon>Deinococcota</taxon>
        <taxon>Deinococci</taxon>
        <taxon>Deinococcales</taxon>
        <taxon>Deinococcaceae</taxon>
        <taxon>Deinococcus</taxon>
    </lineage>
</organism>
<sequence>MSDLHYLLALLTVGAALYAPLAMRGASQRLHYRDRPLFWRASLPLGTLALCLVAVLLLIWAFAATEQQPHLLWPSATLALLAAVAAWRTGLSPQRLVRRR</sequence>
<keyword evidence="1" id="KW-0472">Membrane</keyword>
<evidence type="ECO:0000313" key="3">
    <source>
        <dbReference type="Proteomes" id="UP001595998"/>
    </source>
</evidence>
<evidence type="ECO:0008006" key="4">
    <source>
        <dbReference type="Google" id="ProtNLM"/>
    </source>
</evidence>
<evidence type="ECO:0000313" key="2">
    <source>
        <dbReference type="EMBL" id="MFC4426793.1"/>
    </source>
</evidence>
<protein>
    <recommendedName>
        <fullName evidence="4">DUF3325 domain-containing protein</fullName>
    </recommendedName>
</protein>
<dbReference type="RefSeq" id="WP_380039637.1">
    <property type="nucleotide sequence ID" value="NZ_JBHSEH010000012.1"/>
</dbReference>
<accession>A0ABV8XSK3</accession>